<protein>
    <submittedName>
        <fullName evidence="3">WYL domain-containing protein</fullName>
    </submittedName>
</protein>
<reference evidence="4" key="1">
    <citation type="submission" date="2018-09" db="EMBL/GenBank/DDBJ databases">
        <authorList>
            <person name="Zhu H."/>
        </authorList>
    </citation>
    <scope>NUCLEOTIDE SEQUENCE [LARGE SCALE GENOMIC DNA]</scope>
    <source>
        <strain evidence="4">K1W22B-1</strain>
    </source>
</reference>
<feature type="domain" description="WCX" evidence="2">
    <location>
        <begin position="243"/>
        <end position="321"/>
    </location>
</feature>
<keyword evidence="4" id="KW-1185">Reference proteome</keyword>
<dbReference type="PANTHER" id="PTHR34580">
    <property type="match status" value="1"/>
</dbReference>
<name>A0A3A5H998_9ACTN</name>
<dbReference type="InterPro" id="IPR057727">
    <property type="entry name" value="WCX_dom"/>
</dbReference>
<feature type="domain" description="WYL" evidence="1">
    <location>
        <begin position="147"/>
        <end position="210"/>
    </location>
</feature>
<dbReference type="Proteomes" id="UP000276542">
    <property type="component" value="Unassembled WGS sequence"/>
</dbReference>
<evidence type="ECO:0000313" key="3">
    <source>
        <dbReference type="EMBL" id="RJS47213.1"/>
    </source>
</evidence>
<gene>
    <name evidence="3" type="ORF">D4739_13925</name>
</gene>
<dbReference type="PROSITE" id="PS52050">
    <property type="entry name" value="WYL"/>
    <property type="match status" value="1"/>
</dbReference>
<dbReference type="PANTHER" id="PTHR34580:SF3">
    <property type="entry name" value="PROTEIN PAFB"/>
    <property type="match status" value="1"/>
</dbReference>
<dbReference type="AlphaFoldDB" id="A0A3A5H998"/>
<dbReference type="InterPro" id="IPR051534">
    <property type="entry name" value="CBASS_pafABC_assoc_protein"/>
</dbReference>
<evidence type="ECO:0000259" key="2">
    <source>
        <dbReference type="Pfam" id="PF25583"/>
    </source>
</evidence>
<evidence type="ECO:0000259" key="1">
    <source>
        <dbReference type="Pfam" id="PF13280"/>
    </source>
</evidence>
<proteinExistence type="predicted"/>
<dbReference type="Pfam" id="PF13280">
    <property type="entry name" value="WYL"/>
    <property type="match status" value="1"/>
</dbReference>
<dbReference type="EMBL" id="QYRP01000002">
    <property type="protein sequence ID" value="RJS47213.1"/>
    <property type="molecule type" value="Genomic_DNA"/>
</dbReference>
<dbReference type="InterPro" id="IPR026881">
    <property type="entry name" value="WYL_dom"/>
</dbReference>
<accession>A0A3A5H998</accession>
<evidence type="ECO:0000313" key="4">
    <source>
        <dbReference type="Proteomes" id="UP000276542"/>
    </source>
</evidence>
<dbReference type="RefSeq" id="WP_120061181.1">
    <property type="nucleotide sequence ID" value="NZ_QYRP01000002.1"/>
</dbReference>
<dbReference type="Pfam" id="PF25583">
    <property type="entry name" value="WCX"/>
    <property type="match status" value="1"/>
</dbReference>
<organism evidence="3 4">
    <name type="scientific">Nocardioides cavernaquae</name>
    <dbReference type="NCBI Taxonomy" id="2321396"/>
    <lineage>
        <taxon>Bacteria</taxon>
        <taxon>Bacillati</taxon>
        <taxon>Actinomycetota</taxon>
        <taxon>Actinomycetes</taxon>
        <taxon>Propionibacteriales</taxon>
        <taxon>Nocardioidaceae</taxon>
        <taxon>Nocardioides</taxon>
    </lineage>
</organism>
<sequence>MAVNKSERLLNLLILLLAQRHYISKERIRELIEDYRSASDEAFERMFERDKVELRELGVPVETGQADKFFEDEPGYRIRPDDFALPGIELTADEAAVVGLASRVWQHAGLAAHTSDALTKLLAAGVEIDRDRLDMPAPEVAADEPEFDAFWKASLDRVRVAFDYQRSGSSAVTKRLLEPWGVVSYSGRWYVVGHDVDRGAPRMFRLSRVRGSVSRRSKGDAYAVPPGTDLRELTTRLGPGPRTVQATVLIRPGAAAYLRRTGAAQDADVTGPDGTPGWDRFVITSSSIHALADEVLAHGDRVYAEEPAELVNLIVTRLDAASVAAAGGAA</sequence>
<dbReference type="OrthoDB" id="3268930at2"/>
<comment type="caution">
    <text evidence="3">The sequence shown here is derived from an EMBL/GenBank/DDBJ whole genome shotgun (WGS) entry which is preliminary data.</text>
</comment>